<dbReference type="EMBL" id="BGPR01000497">
    <property type="protein sequence ID" value="GBM23395.1"/>
    <property type="molecule type" value="Genomic_DNA"/>
</dbReference>
<evidence type="ECO:0000313" key="3">
    <source>
        <dbReference type="Proteomes" id="UP000499080"/>
    </source>
</evidence>
<feature type="region of interest" description="Disordered" evidence="1">
    <location>
        <begin position="1"/>
        <end position="22"/>
    </location>
</feature>
<keyword evidence="3" id="KW-1185">Reference proteome</keyword>
<reference evidence="2 3" key="1">
    <citation type="journal article" date="2019" name="Sci. Rep.">
        <title>Orb-weaving spider Araneus ventricosus genome elucidates the spidroin gene catalogue.</title>
        <authorList>
            <person name="Kono N."/>
            <person name="Nakamura H."/>
            <person name="Ohtoshi R."/>
            <person name="Moran D.A.P."/>
            <person name="Shinohara A."/>
            <person name="Yoshida Y."/>
            <person name="Fujiwara M."/>
            <person name="Mori M."/>
            <person name="Tomita M."/>
            <person name="Arakawa K."/>
        </authorList>
    </citation>
    <scope>NUCLEOTIDE SEQUENCE [LARGE SCALE GENOMIC DNA]</scope>
</reference>
<sequence length="91" mass="9958">MYSPPKPGPPKPGPGPPADIAKGNQYVFFVDNSATIPSDTEKHLLVRARLSNEPADSPGADHPTLRLVLLQYTQFHHGSQFCPEFSLSFDL</sequence>
<gene>
    <name evidence="2" type="ORF">AVEN_138640_1</name>
</gene>
<evidence type="ECO:0000256" key="1">
    <source>
        <dbReference type="SAM" id="MobiDB-lite"/>
    </source>
</evidence>
<organism evidence="2 3">
    <name type="scientific">Araneus ventricosus</name>
    <name type="common">Orbweaver spider</name>
    <name type="synonym">Epeira ventricosa</name>
    <dbReference type="NCBI Taxonomy" id="182803"/>
    <lineage>
        <taxon>Eukaryota</taxon>
        <taxon>Metazoa</taxon>
        <taxon>Ecdysozoa</taxon>
        <taxon>Arthropoda</taxon>
        <taxon>Chelicerata</taxon>
        <taxon>Arachnida</taxon>
        <taxon>Araneae</taxon>
        <taxon>Araneomorphae</taxon>
        <taxon>Entelegynae</taxon>
        <taxon>Araneoidea</taxon>
        <taxon>Araneidae</taxon>
        <taxon>Araneus</taxon>
    </lineage>
</organism>
<comment type="caution">
    <text evidence="2">The sequence shown here is derived from an EMBL/GenBank/DDBJ whole genome shotgun (WGS) entry which is preliminary data.</text>
</comment>
<dbReference type="Proteomes" id="UP000499080">
    <property type="component" value="Unassembled WGS sequence"/>
</dbReference>
<name>A0A4Y2E6H5_ARAVE</name>
<evidence type="ECO:0000313" key="2">
    <source>
        <dbReference type="EMBL" id="GBM23395.1"/>
    </source>
</evidence>
<feature type="compositionally biased region" description="Pro residues" evidence="1">
    <location>
        <begin position="1"/>
        <end position="17"/>
    </location>
</feature>
<protein>
    <submittedName>
        <fullName evidence="2">Uncharacterized protein</fullName>
    </submittedName>
</protein>
<dbReference type="AlphaFoldDB" id="A0A4Y2E6H5"/>
<proteinExistence type="predicted"/>
<accession>A0A4Y2E6H5</accession>